<dbReference type="KEGG" id="uli:ETAA1_26550"/>
<evidence type="ECO:0000259" key="2">
    <source>
        <dbReference type="Pfam" id="PF20003"/>
    </source>
</evidence>
<dbReference type="RefSeq" id="WP_145238691.1">
    <property type="nucleotide sequence ID" value="NZ_CP036273.1"/>
</dbReference>
<dbReference type="OrthoDB" id="5382007at2"/>
<evidence type="ECO:0000313" key="3">
    <source>
        <dbReference type="EMBL" id="QDU20698.1"/>
    </source>
</evidence>
<organism evidence="3 4">
    <name type="scientific">Urbifossiella limnaea</name>
    <dbReference type="NCBI Taxonomy" id="2528023"/>
    <lineage>
        <taxon>Bacteria</taxon>
        <taxon>Pseudomonadati</taxon>
        <taxon>Planctomycetota</taxon>
        <taxon>Planctomycetia</taxon>
        <taxon>Gemmatales</taxon>
        <taxon>Gemmataceae</taxon>
        <taxon>Urbifossiella</taxon>
    </lineage>
</organism>
<evidence type="ECO:0000256" key="1">
    <source>
        <dbReference type="SAM" id="MobiDB-lite"/>
    </source>
</evidence>
<feature type="domain" description="FtsH ternary system" evidence="2">
    <location>
        <begin position="1"/>
        <end position="190"/>
    </location>
</feature>
<dbReference type="EMBL" id="CP036273">
    <property type="protein sequence ID" value="QDU20698.1"/>
    <property type="molecule type" value="Genomic_DNA"/>
</dbReference>
<gene>
    <name evidence="3" type="ORF">ETAA1_26550</name>
</gene>
<dbReference type="Proteomes" id="UP000319576">
    <property type="component" value="Chromosome"/>
</dbReference>
<dbReference type="AlphaFoldDB" id="A0A517XT74"/>
<dbReference type="Pfam" id="PF20003">
    <property type="entry name" value="fvmX5"/>
    <property type="match status" value="1"/>
</dbReference>
<dbReference type="InterPro" id="IPR045484">
    <property type="entry name" value="fvmX5"/>
</dbReference>
<reference evidence="3 4" key="1">
    <citation type="submission" date="2019-02" db="EMBL/GenBank/DDBJ databases">
        <title>Deep-cultivation of Planctomycetes and their phenomic and genomic characterization uncovers novel biology.</title>
        <authorList>
            <person name="Wiegand S."/>
            <person name="Jogler M."/>
            <person name="Boedeker C."/>
            <person name="Pinto D."/>
            <person name="Vollmers J."/>
            <person name="Rivas-Marin E."/>
            <person name="Kohn T."/>
            <person name="Peeters S.H."/>
            <person name="Heuer A."/>
            <person name="Rast P."/>
            <person name="Oberbeckmann S."/>
            <person name="Bunk B."/>
            <person name="Jeske O."/>
            <person name="Meyerdierks A."/>
            <person name="Storesund J.E."/>
            <person name="Kallscheuer N."/>
            <person name="Luecker S."/>
            <person name="Lage O.M."/>
            <person name="Pohl T."/>
            <person name="Merkel B.J."/>
            <person name="Hornburger P."/>
            <person name="Mueller R.-W."/>
            <person name="Bruemmer F."/>
            <person name="Labrenz M."/>
            <person name="Spormann A.M."/>
            <person name="Op den Camp H."/>
            <person name="Overmann J."/>
            <person name="Amann R."/>
            <person name="Jetten M.S.M."/>
            <person name="Mascher T."/>
            <person name="Medema M.H."/>
            <person name="Devos D.P."/>
            <person name="Kaster A.-K."/>
            <person name="Ovreas L."/>
            <person name="Rohde M."/>
            <person name="Galperin M.Y."/>
            <person name="Jogler C."/>
        </authorList>
    </citation>
    <scope>NUCLEOTIDE SEQUENCE [LARGE SCALE GENOMIC DNA]</scope>
    <source>
        <strain evidence="3 4">ETA_A1</strain>
    </source>
</reference>
<keyword evidence="4" id="KW-1185">Reference proteome</keyword>
<name>A0A517XT74_9BACT</name>
<accession>A0A517XT74</accession>
<protein>
    <recommendedName>
        <fullName evidence="2">FtsH ternary system domain-containing protein</fullName>
    </recommendedName>
</protein>
<proteinExistence type="predicted"/>
<feature type="region of interest" description="Disordered" evidence="1">
    <location>
        <begin position="80"/>
        <end position="107"/>
    </location>
</feature>
<sequence>MSRAYRISVKESETRHLKAGDEIGTTLELLEILPPEDMATLLRQELKERGFEEQPDGTLVRKDGSTTVTVDPCSGEVTVKAESEATVEQEAKRDATGFNDVGPTETSLRDRVREQLKQDLDKRFDEKQSDLQKEATDRLEKKLQELQPEVADVVNKVTRDALKEKAKQLGTVKEISEDAASGSLTITIEV</sequence>
<feature type="compositionally biased region" description="Basic and acidic residues" evidence="1">
    <location>
        <begin position="80"/>
        <end position="95"/>
    </location>
</feature>
<evidence type="ECO:0000313" key="4">
    <source>
        <dbReference type="Proteomes" id="UP000319576"/>
    </source>
</evidence>